<evidence type="ECO:0000313" key="12">
    <source>
        <dbReference type="EMBL" id="MFC7201155.1"/>
    </source>
</evidence>
<dbReference type="InterPro" id="IPR005845">
    <property type="entry name" value="A-D-PHexomutase_a/b/a-II"/>
</dbReference>
<dbReference type="InterPro" id="IPR005846">
    <property type="entry name" value="A-D-PHexomutase_a/b/a-III"/>
</dbReference>
<dbReference type="InterPro" id="IPR005843">
    <property type="entry name" value="A-D-PHexomutase_C"/>
</dbReference>
<dbReference type="Gene3D" id="3.40.120.10">
    <property type="entry name" value="Alpha-D-Glucose-1,6-Bisphosphate, subunit A, domain 3"/>
    <property type="match status" value="3"/>
</dbReference>
<dbReference type="CDD" id="cd05800">
    <property type="entry name" value="PGM_like2"/>
    <property type="match status" value="1"/>
</dbReference>
<name>A0ABD5Z7K6_9EURY</name>
<reference evidence="12 13" key="1">
    <citation type="journal article" date="2019" name="Int. J. Syst. Evol. Microbiol.">
        <title>The Global Catalogue of Microorganisms (GCM) 10K type strain sequencing project: providing services to taxonomists for standard genome sequencing and annotation.</title>
        <authorList>
            <consortium name="The Broad Institute Genomics Platform"/>
            <consortium name="The Broad Institute Genome Sequencing Center for Infectious Disease"/>
            <person name="Wu L."/>
            <person name="Ma J."/>
        </authorList>
    </citation>
    <scope>NUCLEOTIDE SEQUENCE [LARGE SCALE GENOMIC DNA]</scope>
    <source>
        <strain evidence="12 13">XZGYJ-43</strain>
    </source>
</reference>
<dbReference type="PANTHER" id="PTHR45745">
    <property type="entry name" value="PHOSPHOMANNOMUTASE 45A"/>
    <property type="match status" value="1"/>
</dbReference>
<evidence type="ECO:0000259" key="10">
    <source>
        <dbReference type="Pfam" id="PF02879"/>
    </source>
</evidence>
<comment type="similarity">
    <text evidence="2 7">Belongs to the phosphohexose mutase family.</text>
</comment>
<dbReference type="InterPro" id="IPR005841">
    <property type="entry name" value="Alpha-D-phosphohexomutase_SF"/>
</dbReference>
<dbReference type="SUPFAM" id="SSF55957">
    <property type="entry name" value="Phosphoglucomutase, C-terminal domain"/>
    <property type="match status" value="1"/>
</dbReference>
<dbReference type="Pfam" id="PF02878">
    <property type="entry name" value="PGM_PMM_I"/>
    <property type="match status" value="1"/>
</dbReference>
<keyword evidence="5 7" id="KW-0460">Magnesium</keyword>
<evidence type="ECO:0000259" key="11">
    <source>
        <dbReference type="Pfam" id="PF02880"/>
    </source>
</evidence>
<evidence type="ECO:0000256" key="5">
    <source>
        <dbReference type="ARBA" id="ARBA00022842"/>
    </source>
</evidence>
<dbReference type="AlphaFoldDB" id="A0ABD5Z7K6"/>
<dbReference type="Pfam" id="PF02880">
    <property type="entry name" value="PGM_PMM_III"/>
    <property type="match status" value="1"/>
</dbReference>
<feature type="domain" description="Alpha-D-phosphohexomutase alpha/beta/alpha" evidence="11">
    <location>
        <begin position="259"/>
        <end position="355"/>
    </location>
</feature>
<dbReference type="RefSeq" id="WP_279527913.1">
    <property type="nucleotide sequence ID" value="NZ_CP122312.1"/>
</dbReference>
<evidence type="ECO:0000259" key="9">
    <source>
        <dbReference type="Pfam" id="PF02878"/>
    </source>
</evidence>
<feature type="domain" description="Alpha-D-phosphohexomutase alpha/beta/alpha" evidence="10">
    <location>
        <begin position="167"/>
        <end position="252"/>
    </location>
</feature>
<dbReference type="Pfam" id="PF02879">
    <property type="entry name" value="PGM_PMM_II"/>
    <property type="match status" value="1"/>
</dbReference>
<dbReference type="PANTHER" id="PTHR45745:SF1">
    <property type="entry name" value="PHOSPHOGLUCOMUTASE 2B-RELATED"/>
    <property type="match status" value="1"/>
</dbReference>
<dbReference type="Gene3D" id="3.30.310.50">
    <property type="entry name" value="Alpha-D-phosphohexomutase, C-terminal domain"/>
    <property type="match status" value="1"/>
</dbReference>
<comment type="cofactor">
    <cofactor evidence="1">
        <name>Mg(2+)</name>
        <dbReference type="ChEBI" id="CHEBI:18420"/>
    </cofactor>
</comment>
<organism evidence="12 13">
    <name type="scientific">Halospeciosus flavus</name>
    <dbReference type="NCBI Taxonomy" id="3032283"/>
    <lineage>
        <taxon>Archaea</taxon>
        <taxon>Methanobacteriati</taxon>
        <taxon>Methanobacteriota</taxon>
        <taxon>Stenosarchaea group</taxon>
        <taxon>Halobacteria</taxon>
        <taxon>Halobacteriales</taxon>
        <taxon>Halobacteriaceae</taxon>
        <taxon>Halospeciosus</taxon>
    </lineage>
</organism>
<dbReference type="InterPro" id="IPR016055">
    <property type="entry name" value="A-D-PHexomutase_a/b/a-I/II/III"/>
</dbReference>
<keyword evidence="3" id="KW-0597">Phosphoprotein</keyword>
<evidence type="ECO:0000259" key="8">
    <source>
        <dbReference type="Pfam" id="PF00408"/>
    </source>
</evidence>
<evidence type="ECO:0000256" key="1">
    <source>
        <dbReference type="ARBA" id="ARBA00001946"/>
    </source>
</evidence>
<accession>A0ABD5Z7K6</accession>
<dbReference type="Proteomes" id="UP001596447">
    <property type="component" value="Unassembled WGS sequence"/>
</dbReference>
<protein>
    <submittedName>
        <fullName evidence="12">Phosphoglucomutase/phosphomannomutase family protein</fullName>
    </submittedName>
</protein>
<dbReference type="PROSITE" id="PS00710">
    <property type="entry name" value="PGM_PMM"/>
    <property type="match status" value="1"/>
</dbReference>
<evidence type="ECO:0000256" key="2">
    <source>
        <dbReference type="ARBA" id="ARBA00010231"/>
    </source>
</evidence>
<keyword evidence="6" id="KW-0413">Isomerase</keyword>
<feature type="domain" description="Alpha-D-phosphohexomutase C-terminal" evidence="8">
    <location>
        <begin position="395"/>
        <end position="450"/>
    </location>
</feature>
<gene>
    <name evidence="12" type="ORF">ACFQJ9_17365</name>
</gene>
<evidence type="ECO:0000313" key="13">
    <source>
        <dbReference type="Proteomes" id="UP001596447"/>
    </source>
</evidence>
<dbReference type="EMBL" id="JBHTAR010000011">
    <property type="protein sequence ID" value="MFC7201155.1"/>
    <property type="molecule type" value="Genomic_DNA"/>
</dbReference>
<feature type="domain" description="Alpha-D-phosphohexomutase alpha/beta/alpha" evidence="9">
    <location>
        <begin position="4"/>
        <end position="137"/>
    </location>
</feature>
<dbReference type="PRINTS" id="PR00509">
    <property type="entry name" value="PGMPMM"/>
</dbReference>
<dbReference type="InterPro" id="IPR005844">
    <property type="entry name" value="A-D-PHexomutase_a/b/a-I"/>
</dbReference>
<evidence type="ECO:0000256" key="3">
    <source>
        <dbReference type="ARBA" id="ARBA00022553"/>
    </source>
</evidence>
<dbReference type="Pfam" id="PF00408">
    <property type="entry name" value="PGM_PMM_IV"/>
    <property type="match status" value="1"/>
</dbReference>
<sequence>MDEIEFGTDGWRDTLDVFTEPRVRMVGQAVASYLEDEGKGGEPLAIGYDARETSRGFAEELAHVLTSNGHDVYLPKRDCPTPLVAHAIVDRDLAGALVVTASHNPPEYNGVKFIPEDGAPALPEVTEAIEDRLQTPQKAPEEEWGTTHEVDFAVPHEEHCLDLLDHPDLSGLTVVYDAMHGSGRGVTDAILEEAGAEVIRERCERDPDFGGTPPEPDRANLQGLALAVDEHDADLGIANDGDADRIAVVTPDRGYLDENFFFAALYDYLLEDDSGPAVRTVSTTFLIDRIAEAHGEEVHETPVGFKWVAEAMGEHDALVGGEESGGFSMRGHVREKDGVLMGLVAATMAAERDIDARVDALLDEHGEFHQDKVSVDCPDDRKAHVLVELADRLPDEVAGKEVVRVNEADGFKVLLEDGSWLLVRPSGTEPKMRVYAEAGSEDRVDDLLDAGRDLVEPLV</sequence>
<dbReference type="InterPro" id="IPR036900">
    <property type="entry name" value="A-D-PHexomutase_C_sf"/>
</dbReference>
<comment type="caution">
    <text evidence="12">The sequence shown here is derived from an EMBL/GenBank/DDBJ whole genome shotgun (WGS) entry which is preliminary data.</text>
</comment>
<dbReference type="InterPro" id="IPR016066">
    <property type="entry name" value="A-D-PHexomutase_CS"/>
</dbReference>
<keyword evidence="13" id="KW-1185">Reference proteome</keyword>
<proteinExistence type="inferred from homology"/>
<keyword evidence="4 7" id="KW-0479">Metal-binding</keyword>
<evidence type="ECO:0000256" key="7">
    <source>
        <dbReference type="RuleBase" id="RU004326"/>
    </source>
</evidence>
<evidence type="ECO:0000256" key="4">
    <source>
        <dbReference type="ARBA" id="ARBA00022723"/>
    </source>
</evidence>
<evidence type="ECO:0000256" key="6">
    <source>
        <dbReference type="ARBA" id="ARBA00023235"/>
    </source>
</evidence>
<dbReference type="GO" id="GO:0016853">
    <property type="term" value="F:isomerase activity"/>
    <property type="evidence" value="ECO:0007669"/>
    <property type="project" value="UniProtKB-KW"/>
</dbReference>
<dbReference type="GO" id="GO:0046872">
    <property type="term" value="F:metal ion binding"/>
    <property type="evidence" value="ECO:0007669"/>
    <property type="project" value="UniProtKB-KW"/>
</dbReference>
<dbReference type="SUPFAM" id="SSF53738">
    <property type="entry name" value="Phosphoglucomutase, first 3 domains"/>
    <property type="match status" value="3"/>
</dbReference>